<evidence type="ECO:0000256" key="15">
    <source>
        <dbReference type="ARBA" id="ARBA00032932"/>
    </source>
</evidence>
<feature type="transmembrane region" description="Helical" evidence="17">
    <location>
        <begin position="40"/>
        <end position="60"/>
    </location>
</feature>
<evidence type="ECO:0000256" key="10">
    <source>
        <dbReference type="ARBA" id="ARBA00022989"/>
    </source>
</evidence>
<dbReference type="GO" id="GO:0005886">
    <property type="term" value="C:plasma membrane"/>
    <property type="evidence" value="ECO:0007669"/>
    <property type="project" value="UniProtKB-SubCell"/>
</dbReference>
<dbReference type="PANTHER" id="PTHR30622:SF4">
    <property type="entry name" value="UNDECAPRENYL-DIPHOSPHATASE"/>
    <property type="match status" value="1"/>
</dbReference>
<evidence type="ECO:0000256" key="16">
    <source>
        <dbReference type="ARBA" id="ARBA00047594"/>
    </source>
</evidence>
<dbReference type="PANTHER" id="PTHR30622">
    <property type="entry name" value="UNDECAPRENYL-DIPHOSPHATASE"/>
    <property type="match status" value="1"/>
</dbReference>
<evidence type="ECO:0000313" key="19">
    <source>
        <dbReference type="Proteomes" id="UP000053326"/>
    </source>
</evidence>
<comment type="similarity">
    <text evidence="2 17">Belongs to the UppP family.</text>
</comment>
<keyword evidence="13 17" id="KW-0961">Cell wall biogenesis/degradation</keyword>
<evidence type="ECO:0000256" key="7">
    <source>
        <dbReference type="ARBA" id="ARBA00022801"/>
    </source>
</evidence>
<dbReference type="Proteomes" id="UP000053326">
    <property type="component" value="Unassembled WGS sequence"/>
</dbReference>
<evidence type="ECO:0000313" key="18">
    <source>
        <dbReference type="EMBL" id="KUK35799.1"/>
    </source>
</evidence>
<keyword evidence="6 17" id="KW-0812">Transmembrane</keyword>
<gene>
    <name evidence="17" type="primary">uppP</name>
    <name evidence="18" type="ORF">XD66_1492</name>
</gene>
<evidence type="ECO:0000256" key="17">
    <source>
        <dbReference type="HAMAP-Rule" id="MF_01006"/>
    </source>
</evidence>
<sequence length="262" mass="28631">MTIWQAVVLGLVQGLGEFLPISSSAHLVLVPWLFRWPDPGLAFDVALHLGTLVAVVAFFWRDWLKLFLGACKGFRTKEGRLFWCLVLASLPGAAAGYLLEDYAETVFRTPELIAVMLILMGMILYLADRRGEKKTDIGRVTLWQSLLIGISQALAIIPGVSRSGITMTTGLLTGLTREGAARFSFLLSAPIIFGAGVVKMPELLTQPGMIDAPFLVGVLVSALSGVASIGFLLRYVQTKDYLPFVWYRFLLGGVVLLVALMR</sequence>
<evidence type="ECO:0000256" key="14">
    <source>
        <dbReference type="ARBA" id="ARBA00032707"/>
    </source>
</evidence>
<dbReference type="EC" id="3.6.1.27" evidence="3 17"/>
<dbReference type="NCBIfam" id="TIGR00753">
    <property type="entry name" value="undec_PP_bacA"/>
    <property type="match status" value="1"/>
</dbReference>
<dbReference type="HAMAP" id="MF_01006">
    <property type="entry name" value="Undec_diphosphatase"/>
    <property type="match status" value="1"/>
</dbReference>
<dbReference type="GO" id="GO:0071555">
    <property type="term" value="P:cell wall organization"/>
    <property type="evidence" value="ECO:0007669"/>
    <property type="project" value="UniProtKB-KW"/>
</dbReference>
<keyword evidence="5 17" id="KW-1003">Cell membrane</keyword>
<keyword evidence="10 17" id="KW-1133">Transmembrane helix</keyword>
<evidence type="ECO:0000256" key="9">
    <source>
        <dbReference type="ARBA" id="ARBA00022984"/>
    </source>
</evidence>
<organism evidence="18 19">
    <name type="scientific">Thermacetogenium phaeum</name>
    <dbReference type="NCBI Taxonomy" id="85874"/>
    <lineage>
        <taxon>Bacteria</taxon>
        <taxon>Bacillati</taxon>
        <taxon>Bacillota</taxon>
        <taxon>Clostridia</taxon>
        <taxon>Thermoanaerobacterales</taxon>
        <taxon>Thermoanaerobacteraceae</taxon>
        <taxon>Thermacetogenium</taxon>
    </lineage>
</organism>
<feature type="transmembrane region" description="Helical" evidence="17">
    <location>
        <begin position="111"/>
        <end position="128"/>
    </location>
</feature>
<comment type="caution">
    <text evidence="18">The sequence shown here is derived from an EMBL/GenBank/DDBJ whole genome shotgun (WGS) entry which is preliminary data.</text>
</comment>
<feature type="transmembrane region" description="Helical" evidence="17">
    <location>
        <begin position="245"/>
        <end position="261"/>
    </location>
</feature>
<evidence type="ECO:0000256" key="5">
    <source>
        <dbReference type="ARBA" id="ARBA00022475"/>
    </source>
</evidence>
<name>A0A124FK14_9THEO</name>
<keyword evidence="11 17" id="KW-0472">Membrane</keyword>
<reference evidence="19" key="1">
    <citation type="journal article" date="2015" name="MBio">
        <title>Genome-Resolved Metagenomic Analysis Reveals Roles for Candidate Phyla and Other Microbial Community Members in Biogeochemical Transformations in Oil Reservoirs.</title>
        <authorList>
            <person name="Hu P."/>
            <person name="Tom L."/>
            <person name="Singh A."/>
            <person name="Thomas B.C."/>
            <person name="Baker B.J."/>
            <person name="Piceno Y.M."/>
            <person name="Andersen G.L."/>
            <person name="Banfield J.F."/>
        </authorList>
    </citation>
    <scope>NUCLEOTIDE SEQUENCE [LARGE SCALE GENOMIC DNA]</scope>
</reference>
<feature type="transmembrane region" description="Helical" evidence="17">
    <location>
        <begin position="81"/>
        <end position="99"/>
    </location>
</feature>
<dbReference type="InterPro" id="IPR003824">
    <property type="entry name" value="UppP"/>
</dbReference>
<comment type="miscellaneous">
    <text evidence="17">Bacitracin is thought to be involved in the inhibition of peptidoglycan synthesis by sequestering undecaprenyl diphosphate, thereby reducing the pool of lipid carrier available.</text>
</comment>
<comment type="function">
    <text evidence="17">Catalyzes the dephosphorylation of undecaprenyl diphosphate (UPP). Confers resistance to bacitracin.</text>
</comment>
<evidence type="ECO:0000256" key="6">
    <source>
        <dbReference type="ARBA" id="ARBA00022692"/>
    </source>
</evidence>
<dbReference type="GO" id="GO:0009252">
    <property type="term" value="P:peptidoglycan biosynthetic process"/>
    <property type="evidence" value="ECO:0007669"/>
    <property type="project" value="UniProtKB-KW"/>
</dbReference>
<evidence type="ECO:0000256" key="2">
    <source>
        <dbReference type="ARBA" id="ARBA00010621"/>
    </source>
</evidence>
<feature type="transmembrane region" description="Helical" evidence="17">
    <location>
        <begin position="210"/>
        <end position="233"/>
    </location>
</feature>
<dbReference type="GO" id="GO:0050380">
    <property type="term" value="F:undecaprenyl-diphosphatase activity"/>
    <property type="evidence" value="ECO:0007669"/>
    <property type="project" value="UniProtKB-UniRule"/>
</dbReference>
<keyword evidence="8 17" id="KW-0133">Cell shape</keyword>
<proteinExistence type="inferred from homology"/>
<keyword evidence="7 17" id="KW-0378">Hydrolase</keyword>
<evidence type="ECO:0000256" key="8">
    <source>
        <dbReference type="ARBA" id="ARBA00022960"/>
    </source>
</evidence>
<comment type="catalytic activity">
    <reaction evidence="16 17">
        <text>di-trans,octa-cis-undecaprenyl diphosphate + H2O = di-trans,octa-cis-undecaprenyl phosphate + phosphate + H(+)</text>
        <dbReference type="Rhea" id="RHEA:28094"/>
        <dbReference type="ChEBI" id="CHEBI:15377"/>
        <dbReference type="ChEBI" id="CHEBI:15378"/>
        <dbReference type="ChEBI" id="CHEBI:43474"/>
        <dbReference type="ChEBI" id="CHEBI:58405"/>
        <dbReference type="ChEBI" id="CHEBI:60392"/>
        <dbReference type="EC" id="3.6.1.27"/>
    </reaction>
</comment>
<evidence type="ECO:0000256" key="1">
    <source>
        <dbReference type="ARBA" id="ARBA00004651"/>
    </source>
</evidence>
<comment type="subcellular location">
    <subcellularLocation>
        <location evidence="1 17">Cell membrane</location>
        <topology evidence="1 17">Multi-pass membrane protein</topology>
    </subcellularLocation>
</comment>
<dbReference type="Pfam" id="PF02673">
    <property type="entry name" value="BacA"/>
    <property type="match status" value="1"/>
</dbReference>
<dbReference type="GO" id="GO:0046677">
    <property type="term" value="P:response to antibiotic"/>
    <property type="evidence" value="ECO:0007669"/>
    <property type="project" value="UniProtKB-UniRule"/>
</dbReference>
<keyword evidence="9 17" id="KW-0573">Peptidoglycan synthesis</keyword>
<accession>A0A124FK14</accession>
<evidence type="ECO:0000256" key="3">
    <source>
        <dbReference type="ARBA" id="ARBA00012374"/>
    </source>
</evidence>
<dbReference type="GO" id="GO:0008360">
    <property type="term" value="P:regulation of cell shape"/>
    <property type="evidence" value="ECO:0007669"/>
    <property type="project" value="UniProtKB-KW"/>
</dbReference>
<evidence type="ECO:0000256" key="13">
    <source>
        <dbReference type="ARBA" id="ARBA00023316"/>
    </source>
</evidence>
<evidence type="ECO:0000256" key="11">
    <source>
        <dbReference type="ARBA" id="ARBA00023136"/>
    </source>
</evidence>
<dbReference type="PATRIC" id="fig|85874.4.peg.1158"/>
<keyword evidence="12 17" id="KW-0046">Antibiotic resistance</keyword>
<evidence type="ECO:0000256" key="4">
    <source>
        <dbReference type="ARBA" id="ARBA00021581"/>
    </source>
</evidence>
<evidence type="ECO:0000256" key="12">
    <source>
        <dbReference type="ARBA" id="ARBA00023251"/>
    </source>
</evidence>
<protein>
    <recommendedName>
        <fullName evidence="4 17">Undecaprenyl-diphosphatase</fullName>
        <ecNumber evidence="3 17">3.6.1.27</ecNumber>
    </recommendedName>
    <alternativeName>
        <fullName evidence="15 17">Bacitracin resistance protein</fullName>
    </alternativeName>
    <alternativeName>
        <fullName evidence="14 17">Undecaprenyl pyrophosphate phosphatase</fullName>
    </alternativeName>
</protein>
<dbReference type="AlphaFoldDB" id="A0A124FK14"/>
<dbReference type="EMBL" id="LGFO01000251">
    <property type="protein sequence ID" value="KUK35799.1"/>
    <property type="molecule type" value="Genomic_DNA"/>
</dbReference>
<feature type="transmembrane region" description="Helical" evidence="17">
    <location>
        <begin position="140"/>
        <end position="160"/>
    </location>
</feature>